<evidence type="ECO:0000256" key="5">
    <source>
        <dbReference type="ARBA" id="ARBA00023143"/>
    </source>
</evidence>
<gene>
    <name evidence="8" type="primary">fliO</name>
    <name evidence="8" type="ORF">IPK02_01580</name>
</gene>
<evidence type="ECO:0000256" key="3">
    <source>
        <dbReference type="ARBA" id="ARBA00022989"/>
    </source>
</evidence>
<sequence>MIRHFNAILSSSARQLWRLALVLFANRVCAQPAAAEMPGVSASLLLQTVLALVVVIGVLFLAAYLLRKLNGGRGFGSTGPLRVVGGLMIGTRERIVLVEIADTWIVVGLVPGQIRTLHTLPKGELQPAGDGERHFAQWLKQLTERKNEGS</sequence>
<evidence type="ECO:0000256" key="6">
    <source>
        <dbReference type="ARBA" id="ARBA00037937"/>
    </source>
</evidence>
<keyword evidence="5 7" id="KW-0975">Bacterial flagellum</keyword>
<keyword evidence="2 7" id="KW-0812">Transmembrane</keyword>
<dbReference type="NCBIfam" id="TIGR03500">
    <property type="entry name" value="FliO_TIGR"/>
    <property type="match status" value="1"/>
</dbReference>
<comment type="caution">
    <text evidence="8">The sequence shown here is derived from an EMBL/GenBank/DDBJ whole genome shotgun (WGS) entry which is preliminary data.</text>
</comment>
<dbReference type="InterPro" id="IPR052205">
    <property type="entry name" value="FliO/MopB"/>
</dbReference>
<dbReference type="InterPro" id="IPR022781">
    <property type="entry name" value="Flagellar_biosynth_FliO"/>
</dbReference>
<dbReference type="PANTHER" id="PTHR38766:SF1">
    <property type="entry name" value="FLAGELLAR PROTEIN FLIO"/>
    <property type="match status" value="1"/>
</dbReference>
<keyword evidence="8" id="KW-0969">Cilium</keyword>
<keyword evidence="4 7" id="KW-0472">Membrane</keyword>
<comment type="similarity">
    <text evidence="6 7">Belongs to the FliO/MopB family.</text>
</comment>
<keyword evidence="1 7" id="KW-1003">Cell membrane</keyword>
<evidence type="ECO:0000256" key="4">
    <source>
        <dbReference type="ARBA" id="ARBA00023136"/>
    </source>
</evidence>
<evidence type="ECO:0000313" key="8">
    <source>
        <dbReference type="EMBL" id="MBK7952736.1"/>
    </source>
</evidence>
<keyword evidence="8" id="KW-0282">Flagellum</keyword>
<dbReference type="GO" id="GO:0044781">
    <property type="term" value="P:bacterial-type flagellum organization"/>
    <property type="evidence" value="ECO:0007669"/>
    <property type="project" value="UniProtKB-UniRule"/>
</dbReference>
<dbReference type="PANTHER" id="PTHR38766">
    <property type="entry name" value="FLAGELLAR PROTEIN FLIO"/>
    <property type="match status" value="1"/>
</dbReference>
<proteinExistence type="inferred from homology"/>
<evidence type="ECO:0000256" key="2">
    <source>
        <dbReference type="ARBA" id="ARBA00022692"/>
    </source>
</evidence>
<organism evidence="8 9">
    <name type="scientific">Candidatus Accumulibacter affinis</name>
    <dbReference type="NCBI Taxonomy" id="2954384"/>
    <lineage>
        <taxon>Bacteria</taxon>
        <taxon>Pseudomonadati</taxon>
        <taxon>Pseudomonadota</taxon>
        <taxon>Betaproteobacteria</taxon>
        <taxon>Candidatus Accumulibacter</taxon>
    </lineage>
</organism>
<comment type="subcellular location">
    <subcellularLocation>
        <location evidence="7">Cell membrane</location>
    </subcellularLocation>
    <subcellularLocation>
        <location evidence="7">Bacterial flagellum basal body</location>
    </subcellularLocation>
</comment>
<dbReference type="EMBL" id="JADJOT010000002">
    <property type="protein sequence ID" value="MBK7952736.1"/>
    <property type="molecule type" value="Genomic_DNA"/>
</dbReference>
<keyword evidence="8" id="KW-0966">Cell projection</keyword>
<dbReference type="Pfam" id="PF04347">
    <property type="entry name" value="FliO"/>
    <property type="match status" value="1"/>
</dbReference>
<reference evidence="8 9" key="1">
    <citation type="submission" date="2020-10" db="EMBL/GenBank/DDBJ databases">
        <title>Connecting structure to function with the recovery of over 1000 high-quality activated sludge metagenome-assembled genomes encoding full-length rRNA genes using long-read sequencing.</title>
        <authorList>
            <person name="Singleton C.M."/>
            <person name="Petriglieri F."/>
            <person name="Kristensen J.M."/>
            <person name="Kirkegaard R.H."/>
            <person name="Michaelsen T.Y."/>
            <person name="Andersen M.H."/>
            <person name="Karst S.M."/>
            <person name="Dueholm M.S."/>
            <person name="Nielsen P.H."/>
            <person name="Albertsen M."/>
        </authorList>
    </citation>
    <scope>NUCLEOTIDE SEQUENCE [LARGE SCALE GENOMIC DNA]</scope>
    <source>
        <strain evidence="8">Fred_18-Q3-R57-64_BAT3C.720</strain>
    </source>
</reference>
<name>A0A935W1Y6_9PROT</name>
<evidence type="ECO:0000313" key="9">
    <source>
        <dbReference type="Proteomes" id="UP000706151"/>
    </source>
</evidence>
<dbReference type="Proteomes" id="UP000706151">
    <property type="component" value="Unassembled WGS sequence"/>
</dbReference>
<keyword evidence="3 7" id="KW-1133">Transmembrane helix</keyword>
<evidence type="ECO:0000256" key="7">
    <source>
        <dbReference type="RuleBase" id="RU362064"/>
    </source>
</evidence>
<evidence type="ECO:0000256" key="1">
    <source>
        <dbReference type="ARBA" id="ARBA00022475"/>
    </source>
</evidence>
<dbReference type="AlphaFoldDB" id="A0A935W1Y6"/>
<feature type="transmembrane region" description="Helical" evidence="7">
    <location>
        <begin position="40"/>
        <end position="66"/>
    </location>
</feature>
<dbReference type="GO" id="GO:0009425">
    <property type="term" value="C:bacterial-type flagellum basal body"/>
    <property type="evidence" value="ECO:0007669"/>
    <property type="project" value="UniProtKB-SubCell"/>
</dbReference>
<dbReference type="GO" id="GO:0005886">
    <property type="term" value="C:plasma membrane"/>
    <property type="evidence" value="ECO:0007669"/>
    <property type="project" value="UniProtKB-SubCell"/>
</dbReference>
<protein>
    <recommendedName>
        <fullName evidence="7">Flagellar protein</fullName>
    </recommendedName>
</protein>
<accession>A0A935W1Y6</accession>